<gene>
    <name evidence="1" type="ORF">ELS82_23105</name>
</gene>
<keyword evidence="2" id="KW-1185">Reference proteome</keyword>
<organism evidence="1 2">
    <name type="scientific">Vibrio ouci</name>
    <dbReference type="NCBI Taxonomy" id="2499078"/>
    <lineage>
        <taxon>Bacteria</taxon>
        <taxon>Pseudomonadati</taxon>
        <taxon>Pseudomonadota</taxon>
        <taxon>Gammaproteobacteria</taxon>
        <taxon>Vibrionales</taxon>
        <taxon>Vibrionaceae</taxon>
        <taxon>Vibrio</taxon>
    </lineage>
</organism>
<dbReference type="OrthoDB" id="8906291at2"/>
<reference evidence="1 2" key="1">
    <citation type="submission" date="2019-01" db="EMBL/GenBank/DDBJ databases">
        <title>Vibrio BEI176 sp. nov, a marine bacterium isolated from China: eastern marignal seas.</title>
        <authorList>
            <person name="Li B."/>
        </authorList>
    </citation>
    <scope>NUCLEOTIDE SEQUENCE [LARGE SCALE GENOMIC DNA]</scope>
    <source>
        <strain evidence="1 2">BEI176</strain>
    </source>
</reference>
<accession>A0A4Y8WAF8</accession>
<name>A0A4Y8WAF8_9VIBR</name>
<sequence length="122" mass="13929">MLMVLNTRGFNHKEAYGDKRVVMDADYSQVKRANIQNLADVTLIVRFSYTEHGQVAIEKYDNISVKEHETTKDFDLNDADKGVLFLGDLTSLEIVNKDSAAILYPKAFNKLGHFNQFTLKWA</sequence>
<protein>
    <submittedName>
        <fullName evidence="1">Uncharacterized protein</fullName>
    </submittedName>
</protein>
<dbReference type="EMBL" id="SATR01000085">
    <property type="protein sequence ID" value="TFH89281.1"/>
    <property type="molecule type" value="Genomic_DNA"/>
</dbReference>
<comment type="caution">
    <text evidence="1">The sequence shown here is derived from an EMBL/GenBank/DDBJ whole genome shotgun (WGS) entry which is preliminary data.</text>
</comment>
<dbReference type="Proteomes" id="UP000297753">
    <property type="component" value="Unassembled WGS sequence"/>
</dbReference>
<dbReference type="RefSeq" id="WP_134837534.1">
    <property type="nucleotide sequence ID" value="NZ_SATR01000085.1"/>
</dbReference>
<dbReference type="AlphaFoldDB" id="A0A4Y8WAF8"/>
<evidence type="ECO:0000313" key="1">
    <source>
        <dbReference type="EMBL" id="TFH89281.1"/>
    </source>
</evidence>
<proteinExistence type="predicted"/>
<evidence type="ECO:0000313" key="2">
    <source>
        <dbReference type="Proteomes" id="UP000297753"/>
    </source>
</evidence>